<dbReference type="CDD" id="cd17748">
    <property type="entry name" value="BRCT_DNA_ligase_like"/>
    <property type="match status" value="1"/>
</dbReference>
<feature type="binding site" evidence="14">
    <location>
        <position position="181"/>
    </location>
    <ligand>
        <name>NAD(+)</name>
        <dbReference type="ChEBI" id="CHEBI:57540"/>
    </ligand>
</feature>
<dbReference type="Proteomes" id="UP001205843">
    <property type="component" value="Unassembled WGS sequence"/>
</dbReference>
<evidence type="ECO:0000256" key="8">
    <source>
        <dbReference type="ARBA" id="ARBA00022833"/>
    </source>
</evidence>
<dbReference type="SMART" id="SM00532">
    <property type="entry name" value="LIGANc"/>
    <property type="match status" value="1"/>
</dbReference>
<feature type="binding site" evidence="14">
    <location>
        <position position="321"/>
    </location>
    <ligand>
        <name>NAD(+)</name>
        <dbReference type="ChEBI" id="CHEBI:57540"/>
    </ligand>
</feature>
<keyword evidence="6 14" id="KW-0479">Metal-binding</keyword>
<protein>
    <recommendedName>
        <fullName evidence="3 14">DNA ligase</fullName>
        <ecNumber evidence="2 14">6.5.1.2</ecNumber>
    </recommendedName>
    <alternativeName>
        <fullName evidence="14">Polydeoxyribonucleotide synthase [NAD(+)]</fullName>
    </alternativeName>
</protein>
<evidence type="ECO:0000256" key="6">
    <source>
        <dbReference type="ARBA" id="ARBA00022723"/>
    </source>
</evidence>
<dbReference type="Pfam" id="PF03120">
    <property type="entry name" value="OB_DNA_ligase"/>
    <property type="match status" value="1"/>
</dbReference>
<feature type="domain" description="BRCT" evidence="16">
    <location>
        <begin position="599"/>
        <end position="676"/>
    </location>
</feature>
<dbReference type="InterPro" id="IPR033136">
    <property type="entry name" value="DNA_ligase_CS"/>
</dbReference>
<comment type="caution">
    <text evidence="14">Lacks conserved residue(s) required for the propagation of feature annotation.</text>
</comment>
<feature type="binding site" evidence="14">
    <location>
        <position position="439"/>
    </location>
    <ligand>
        <name>Zn(2+)</name>
        <dbReference type="ChEBI" id="CHEBI:29105"/>
    </ligand>
</feature>
<dbReference type="NCBIfam" id="NF005932">
    <property type="entry name" value="PRK07956.1"/>
    <property type="match status" value="1"/>
</dbReference>
<dbReference type="PIRSF" id="PIRSF001604">
    <property type="entry name" value="LigA"/>
    <property type="match status" value="1"/>
</dbReference>
<evidence type="ECO:0000256" key="11">
    <source>
        <dbReference type="ARBA" id="ARBA00023204"/>
    </source>
</evidence>
<dbReference type="Gene3D" id="6.20.10.30">
    <property type="match status" value="1"/>
</dbReference>
<dbReference type="Pfam" id="PF14520">
    <property type="entry name" value="HHH_5"/>
    <property type="match status" value="1"/>
</dbReference>
<dbReference type="InterPro" id="IPR012340">
    <property type="entry name" value="NA-bd_OB-fold"/>
</dbReference>
<dbReference type="RefSeq" id="WP_253477173.1">
    <property type="nucleotide sequence ID" value="NZ_JALJXV010000004.1"/>
</dbReference>
<evidence type="ECO:0000256" key="9">
    <source>
        <dbReference type="ARBA" id="ARBA00022842"/>
    </source>
</evidence>
<dbReference type="Pfam" id="PF01653">
    <property type="entry name" value="DNA_ligase_aden"/>
    <property type="match status" value="1"/>
</dbReference>
<feature type="binding site" evidence="14">
    <location>
        <position position="121"/>
    </location>
    <ligand>
        <name>NAD(+)</name>
        <dbReference type="ChEBI" id="CHEBI:57540"/>
    </ligand>
</feature>
<evidence type="ECO:0000313" key="17">
    <source>
        <dbReference type="EMBL" id="MCP1674778.1"/>
    </source>
</evidence>
<evidence type="ECO:0000256" key="5">
    <source>
        <dbReference type="ARBA" id="ARBA00022705"/>
    </source>
</evidence>
<evidence type="ECO:0000313" key="18">
    <source>
        <dbReference type="Proteomes" id="UP001205843"/>
    </source>
</evidence>
<keyword evidence="10 14" id="KW-0520">NAD</keyword>
<evidence type="ECO:0000256" key="2">
    <source>
        <dbReference type="ARBA" id="ARBA00012722"/>
    </source>
</evidence>
<keyword evidence="4 14" id="KW-0436">Ligase</keyword>
<dbReference type="FunFam" id="3.30.470.30:FF:000001">
    <property type="entry name" value="DNA ligase"/>
    <property type="match status" value="1"/>
</dbReference>
<proteinExistence type="inferred from homology"/>
<feature type="binding site" evidence="14">
    <location>
        <begin position="90"/>
        <end position="91"/>
    </location>
    <ligand>
        <name>NAD(+)</name>
        <dbReference type="ChEBI" id="CHEBI:57540"/>
    </ligand>
</feature>
<dbReference type="InterPro" id="IPR036420">
    <property type="entry name" value="BRCT_dom_sf"/>
</dbReference>
<name>A0AAE3KCC3_9GAMM</name>
<evidence type="ECO:0000256" key="1">
    <source>
        <dbReference type="ARBA" id="ARBA00004067"/>
    </source>
</evidence>
<dbReference type="SUPFAM" id="SSF47781">
    <property type="entry name" value="RuvA domain 2-like"/>
    <property type="match status" value="1"/>
</dbReference>
<keyword evidence="8 14" id="KW-0862">Zinc</keyword>
<dbReference type="PANTHER" id="PTHR23389:SF9">
    <property type="entry name" value="DNA LIGASE"/>
    <property type="match status" value="1"/>
</dbReference>
<dbReference type="FunFam" id="3.40.50.10190:FF:000054">
    <property type="entry name" value="DNA ligase"/>
    <property type="match status" value="1"/>
</dbReference>
<dbReference type="SUPFAM" id="SSF50249">
    <property type="entry name" value="Nucleic acid-binding proteins"/>
    <property type="match status" value="1"/>
</dbReference>
<dbReference type="Gene3D" id="2.40.50.140">
    <property type="entry name" value="Nucleic acid-binding proteins"/>
    <property type="match status" value="1"/>
</dbReference>
<dbReference type="GO" id="GO:0003911">
    <property type="term" value="F:DNA ligase (NAD+) activity"/>
    <property type="evidence" value="ECO:0007669"/>
    <property type="project" value="UniProtKB-UniRule"/>
</dbReference>
<dbReference type="GO" id="GO:0006260">
    <property type="term" value="P:DNA replication"/>
    <property type="evidence" value="ECO:0007669"/>
    <property type="project" value="UniProtKB-KW"/>
</dbReference>
<dbReference type="InterPro" id="IPR004149">
    <property type="entry name" value="Znf_DNAligase_C4"/>
</dbReference>
<dbReference type="InterPro" id="IPR004150">
    <property type="entry name" value="NAD_DNA_ligase_OB"/>
</dbReference>
<comment type="catalytic activity">
    <reaction evidence="12 14 15">
        <text>NAD(+) + (deoxyribonucleotide)n-3'-hydroxyl + 5'-phospho-(deoxyribonucleotide)m = (deoxyribonucleotide)n+m + AMP + beta-nicotinamide D-nucleotide.</text>
        <dbReference type="EC" id="6.5.1.2"/>
    </reaction>
</comment>
<organism evidence="17 18">
    <name type="scientific">Natronocella acetinitrilica</name>
    <dbReference type="NCBI Taxonomy" id="414046"/>
    <lineage>
        <taxon>Bacteria</taxon>
        <taxon>Pseudomonadati</taxon>
        <taxon>Pseudomonadota</taxon>
        <taxon>Gammaproteobacteria</taxon>
        <taxon>Chromatiales</taxon>
        <taxon>Ectothiorhodospiraceae</taxon>
        <taxon>Natronocella</taxon>
    </lineage>
</organism>
<dbReference type="InterPro" id="IPR003583">
    <property type="entry name" value="Hlx-hairpin-Hlx_DNA-bd_motif"/>
</dbReference>
<comment type="cofactor">
    <cofactor evidence="14">
        <name>Mg(2+)</name>
        <dbReference type="ChEBI" id="CHEBI:18420"/>
    </cofactor>
    <cofactor evidence="14">
        <name>Mn(2+)</name>
        <dbReference type="ChEBI" id="CHEBI:29035"/>
    </cofactor>
</comment>
<dbReference type="InterPro" id="IPR041663">
    <property type="entry name" value="DisA/LigA_HHH"/>
</dbReference>
<dbReference type="Gene3D" id="1.10.150.20">
    <property type="entry name" value="5' to 3' exonuclease, C-terminal subdomain"/>
    <property type="match status" value="2"/>
</dbReference>
<dbReference type="Pfam" id="PF12826">
    <property type="entry name" value="HHH_2"/>
    <property type="match status" value="1"/>
</dbReference>
<dbReference type="PROSITE" id="PS01056">
    <property type="entry name" value="DNA_LIGASE_N2"/>
    <property type="match status" value="1"/>
</dbReference>
<dbReference type="EC" id="6.5.1.2" evidence="2 14"/>
<dbReference type="PROSITE" id="PS50172">
    <property type="entry name" value="BRCT"/>
    <property type="match status" value="1"/>
</dbReference>
<dbReference type="FunFam" id="1.10.150.20:FF:000006">
    <property type="entry name" value="DNA ligase"/>
    <property type="match status" value="1"/>
</dbReference>
<keyword evidence="11 14" id="KW-0234">DNA repair</keyword>
<evidence type="ECO:0000256" key="4">
    <source>
        <dbReference type="ARBA" id="ARBA00022598"/>
    </source>
</evidence>
<feature type="binding site" evidence="14">
    <location>
        <position position="297"/>
    </location>
    <ligand>
        <name>NAD(+)</name>
        <dbReference type="ChEBI" id="CHEBI:57540"/>
    </ligand>
</feature>
<feature type="active site" description="N6-AMP-lysine intermediate" evidence="14">
    <location>
        <position position="123"/>
    </location>
</feature>
<comment type="function">
    <text evidence="1 14">DNA ligase that catalyzes the formation of phosphodiester linkages between 5'-phosphoryl and 3'-hydroxyl groups in double-stranded DNA using NAD as a coenzyme and as the energy source for the reaction. It is essential for DNA replication and repair of damaged DNA.</text>
</comment>
<feature type="binding site" evidence="14">
    <location>
        <position position="144"/>
    </location>
    <ligand>
        <name>NAD(+)</name>
        <dbReference type="ChEBI" id="CHEBI:57540"/>
    </ligand>
</feature>
<dbReference type="InterPro" id="IPR018239">
    <property type="entry name" value="DNA_ligase_AS"/>
</dbReference>
<dbReference type="SMART" id="SM00292">
    <property type="entry name" value="BRCT"/>
    <property type="match status" value="1"/>
</dbReference>
<evidence type="ECO:0000259" key="16">
    <source>
        <dbReference type="PROSITE" id="PS50172"/>
    </source>
</evidence>
<feature type="binding site" evidence="14">
    <location>
        <position position="415"/>
    </location>
    <ligand>
        <name>Zn(2+)</name>
        <dbReference type="ChEBI" id="CHEBI:29105"/>
    </ligand>
</feature>
<dbReference type="HAMAP" id="MF_01588">
    <property type="entry name" value="DNA_ligase_A"/>
    <property type="match status" value="1"/>
</dbReference>
<keyword evidence="18" id="KW-1185">Reference proteome</keyword>
<dbReference type="InterPro" id="IPR010994">
    <property type="entry name" value="RuvA_2-like"/>
</dbReference>
<reference evidence="17" key="1">
    <citation type="submission" date="2022-03" db="EMBL/GenBank/DDBJ databases">
        <title>Genomic Encyclopedia of Type Strains, Phase III (KMG-III): the genomes of soil and plant-associated and newly described type strains.</title>
        <authorList>
            <person name="Whitman W."/>
        </authorList>
    </citation>
    <scope>NUCLEOTIDE SEQUENCE</scope>
    <source>
        <strain evidence="17">ANL 6-2</strain>
    </source>
</reference>
<feature type="binding site" evidence="14">
    <location>
        <begin position="41"/>
        <end position="45"/>
    </location>
    <ligand>
        <name>NAD(+)</name>
        <dbReference type="ChEBI" id="CHEBI:57540"/>
    </ligand>
</feature>
<dbReference type="PANTHER" id="PTHR23389">
    <property type="entry name" value="CHROMOSOME TRANSMISSION FIDELITY FACTOR 18"/>
    <property type="match status" value="1"/>
</dbReference>
<comment type="similarity">
    <text evidence="13 14">Belongs to the NAD-dependent DNA ligase family. LigA subfamily.</text>
</comment>
<keyword evidence="9 14" id="KW-0460">Magnesium</keyword>
<dbReference type="SUPFAM" id="SSF52113">
    <property type="entry name" value="BRCT domain"/>
    <property type="match status" value="1"/>
</dbReference>
<comment type="caution">
    <text evidence="17">The sequence shown here is derived from an EMBL/GenBank/DDBJ whole genome shotgun (WGS) entry which is preliminary data.</text>
</comment>
<dbReference type="NCBIfam" id="TIGR00575">
    <property type="entry name" value="dnlj"/>
    <property type="match status" value="1"/>
</dbReference>
<dbReference type="PROSITE" id="PS01055">
    <property type="entry name" value="DNA_LIGASE_N1"/>
    <property type="match status" value="1"/>
</dbReference>
<keyword evidence="7 14" id="KW-0227">DNA damage</keyword>
<gene>
    <name evidence="14" type="primary">ligA</name>
    <name evidence="17" type="ORF">J2T57_001916</name>
</gene>
<dbReference type="Gene3D" id="3.30.470.30">
    <property type="entry name" value="DNA ligase/mRNA capping enzyme"/>
    <property type="match status" value="1"/>
</dbReference>
<keyword evidence="5 14" id="KW-0235">DNA replication</keyword>
<dbReference type="AlphaFoldDB" id="A0AAE3KCC3"/>
<dbReference type="FunFam" id="1.10.287.610:FF:000002">
    <property type="entry name" value="DNA ligase"/>
    <property type="match status" value="1"/>
</dbReference>
<dbReference type="GO" id="GO:0003677">
    <property type="term" value="F:DNA binding"/>
    <property type="evidence" value="ECO:0007669"/>
    <property type="project" value="InterPro"/>
</dbReference>
<dbReference type="InterPro" id="IPR013839">
    <property type="entry name" value="DNAligase_adenylation"/>
</dbReference>
<evidence type="ECO:0000256" key="14">
    <source>
        <dbReference type="HAMAP-Rule" id="MF_01588"/>
    </source>
</evidence>
<dbReference type="GO" id="GO:0005829">
    <property type="term" value="C:cytosol"/>
    <property type="evidence" value="ECO:0007669"/>
    <property type="project" value="TreeGrafter"/>
</dbReference>
<dbReference type="EMBL" id="JALJXV010000004">
    <property type="protein sequence ID" value="MCP1674778.1"/>
    <property type="molecule type" value="Genomic_DNA"/>
</dbReference>
<dbReference type="Gene3D" id="1.10.287.610">
    <property type="entry name" value="Helix hairpin bin"/>
    <property type="match status" value="1"/>
</dbReference>
<feature type="binding site" evidence="14">
    <location>
        <position position="418"/>
    </location>
    <ligand>
        <name>Zn(2+)</name>
        <dbReference type="ChEBI" id="CHEBI:29105"/>
    </ligand>
</feature>
<dbReference type="InterPro" id="IPR013840">
    <property type="entry name" value="DNAligase_N"/>
</dbReference>
<evidence type="ECO:0000256" key="15">
    <source>
        <dbReference type="RuleBase" id="RU000618"/>
    </source>
</evidence>
<evidence type="ECO:0000256" key="7">
    <source>
        <dbReference type="ARBA" id="ARBA00022763"/>
    </source>
</evidence>
<dbReference type="SMART" id="SM00278">
    <property type="entry name" value="HhH1"/>
    <property type="match status" value="3"/>
</dbReference>
<accession>A0AAE3KCC3</accession>
<dbReference type="Pfam" id="PF03119">
    <property type="entry name" value="DNA_ligase_ZBD"/>
    <property type="match status" value="1"/>
</dbReference>
<dbReference type="FunFam" id="2.40.50.140:FF:000012">
    <property type="entry name" value="DNA ligase"/>
    <property type="match status" value="1"/>
</dbReference>
<dbReference type="SUPFAM" id="SSF56091">
    <property type="entry name" value="DNA ligase/mRNA capping enzyme, catalytic domain"/>
    <property type="match status" value="1"/>
</dbReference>
<dbReference type="InterPro" id="IPR001357">
    <property type="entry name" value="BRCT_dom"/>
</dbReference>
<dbReference type="Pfam" id="PF00533">
    <property type="entry name" value="BRCT"/>
    <property type="match status" value="1"/>
</dbReference>
<dbReference type="InterPro" id="IPR001679">
    <property type="entry name" value="DNA_ligase"/>
</dbReference>
<evidence type="ECO:0000256" key="10">
    <source>
        <dbReference type="ARBA" id="ARBA00023027"/>
    </source>
</evidence>
<dbReference type="CDD" id="cd00114">
    <property type="entry name" value="LIGANc"/>
    <property type="match status" value="1"/>
</dbReference>
<dbReference type="GO" id="GO:0006281">
    <property type="term" value="P:DNA repair"/>
    <property type="evidence" value="ECO:0007669"/>
    <property type="project" value="UniProtKB-KW"/>
</dbReference>
<sequence>MSSPEKPADQTAARHRAEQLRREIEHHNHRYHVLDDPLIADADYDRLMQELQRIEADWPDLRTADSPTQRVGAAPHTAFGPVEHRVPMLSLDNAFEEQDLIDFDRRIRERLEGREPLYVGEPKLDGLSLSIRYENGLLARAGTRGDGRTGEDITENVRTVRSVPLRLLGEDVPRLVEVRGEVVIRRRDFQQLNERRLADGEKPFANPRNAAAGSLRQLDSRITAARPLTFFTFGVAGDEGVDAESHYAVLEALRAWGFRVNDQVRKLQGLEACFAYYRELLERRDALDYDIDGVVFKVDSLADREALGFTARAPRWAIAYKLPAQEATTRLRRILPSVGRTGVITPVADLEPVEVGGVTVSRATLHNLDELRRKDVREGDTVMLRRAGDVIPEILGVNLEARPEGAAEWQMPETCPVCGSEVMRLDDEVDYRCMGGLVCSAQRMGAILHFASRRAMDIDGLGDKIVEQLVSRDLVQTPADLYRLEHATLAGLDRMGDKSADNLIAAIDKSRKTTLPRFLYGLGIQHVGEVTAQRLATALGDLQPIMDASEDALVAVPDVGPVVAQAIAHFFDEPHNREVIKALQEAGVAWEPIPVVADADSRPLEGQTFVLTGTLAEMTRDDARERIEAKGGRVTGSVSKKTDYVVAGEAAGSKLDKAQTLGIKILDEAGLLELLG</sequence>
<dbReference type="GO" id="GO:0046872">
    <property type="term" value="F:metal ion binding"/>
    <property type="evidence" value="ECO:0007669"/>
    <property type="project" value="UniProtKB-KW"/>
</dbReference>
<evidence type="ECO:0000256" key="13">
    <source>
        <dbReference type="ARBA" id="ARBA00060881"/>
    </source>
</evidence>
<evidence type="ECO:0000256" key="12">
    <source>
        <dbReference type="ARBA" id="ARBA00034005"/>
    </source>
</evidence>
<dbReference type="FunFam" id="1.10.150.20:FF:000007">
    <property type="entry name" value="DNA ligase"/>
    <property type="match status" value="1"/>
</dbReference>
<evidence type="ECO:0000256" key="3">
    <source>
        <dbReference type="ARBA" id="ARBA00013308"/>
    </source>
</evidence>
<dbReference type="Gene3D" id="3.40.50.10190">
    <property type="entry name" value="BRCT domain"/>
    <property type="match status" value="1"/>
</dbReference>
<keyword evidence="14" id="KW-0464">Manganese</keyword>